<dbReference type="Proteomes" id="UP000071778">
    <property type="component" value="Chromosome"/>
</dbReference>
<protein>
    <submittedName>
        <fullName evidence="1">Uncharacterized protein</fullName>
    </submittedName>
</protein>
<reference evidence="1 2" key="1">
    <citation type="submission" date="2015-11" db="EMBL/GenBank/DDBJ databases">
        <title>Exploring the genomic traits of fungus-feeding bacterial genus Collimonas.</title>
        <authorList>
            <person name="Song C."/>
            <person name="Schmidt R."/>
            <person name="de Jager V."/>
            <person name="Krzyzanowska D."/>
            <person name="Jongedijk E."/>
            <person name="Cankar K."/>
            <person name="Beekwilder J."/>
            <person name="van Veen A."/>
            <person name="de Boer W."/>
            <person name="van Veen J.A."/>
            <person name="Garbeva P."/>
        </authorList>
    </citation>
    <scope>NUCLEOTIDE SEQUENCE [LARGE SCALE GENOMIC DNA]</scope>
    <source>
        <strain evidence="1 2">Ter282</strain>
    </source>
</reference>
<accession>A0A127QMM1</accession>
<dbReference type="EMBL" id="CP013235">
    <property type="protein sequence ID" value="AMP11308.1"/>
    <property type="molecule type" value="Genomic_DNA"/>
</dbReference>
<evidence type="ECO:0000313" key="1">
    <source>
        <dbReference type="EMBL" id="AMP11308.1"/>
    </source>
</evidence>
<organism evidence="1 2">
    <name type="scientific">Collimonas arenae</name>
    <dbReference type="NCBI Taxonomy" id="279058"/>
    <lineage>
        <taxon>Bacteria</taxon>
        <taxon>Pseudomonadati</taxon>
        <taxon>Pseudomonadota</taxon>
        <taxon>Betaproteobacteria</taxon>
        <taxon>Burkholderiales</taxon>
        <taxon>Oxalobacteraceae</taxon>
        <taxon>Collimonas</taxon>
    </lineage>
</organism>
<name>A0A127QMM1_9BURK</name>
<keyword evidence="2" id="KW-1185">Reference proteome</keyword>
<dbReference type="AlphaFoldDB" id="A0A127QMM1"/>
<gene>
    <name evidence="1" type="ORF">CAter282_3626</name>
</gene>
<evidence type="ECO:0000313" key="2">
    <source>
        <dbReference type="Proteomes" id="UP000071778"/>
    </source>
</evidence>
<sequence>MATTATTTMSSIKVKPRCIDEALLYFMNIPWIPTIFN</sequence>
<proteinExistence type="predicted"/>